<dbReference type="EMBL" id="CAMXCT030000368">
    <property type="protein sequence ID" value="CAL4765131.1"/>
    <property type="molecule type" value="Genomic_DNA"/>
</dbReference>
<organism evidence="2">
    <name type="scientific">Cladocopium goreaui</name>
    <dbReference type="NCBI Taxonomy" id="2562237"/>
    <lineage>
        <taxon>Eukaryota</taxon>
        <taxon>Sar</taxon>
        <taxon>Alveolata</taxon>
        <taxon>Dinophyceae</taxon>
        <taxon>Suessiales</taxon>
        <taxon>Symbiodiniaceae</taxon>
        <taxon>Cladocopium</taxon>
    </lineage>
</organism>
<proteinExistence type="predicted"/>
<evidence type="ECO:0000313" key="2">
    <source>
        <dbReference type="EMBL" id="CAI3977819.1"/>
    </source>
</evidence>
<feature type="transmembrane region" description="Helical" evidence="1">
    <location>
        <begin position="1012"/>
        <end position="1032"/>
    </location>
</feature>
<evidence type="ECO:0000313" key="4">
    <source>
        <dbReference type="EMBL" id="CAL4765131.1"/>
    </source>
</evidence>
<gene>
    <name evidence="2" type="ORF">C1SCF055_LOCUS5930</name>
</gene>
<dbReference type="PANTHER" id="PTHR39199">
    <property type="entry name" value="BLR5128 PROTEIN"/>
    <property type="match status" value="1"/>
</dbReference>
<feature type="transmembrane region" description="Helical" evidence="1">
    <location>
        <begin position="791"/>
        <end position="815"/>
    </location>
</feature>
<reference evidence="2" key="1">
    <citation type="submission" date="2022-10" db="EMBL/GenBank/DDBJ databases">
        <authorList>
            <person name="Chen Y."/>
            <person name="Dougan E. K."/>
            <person name="Chan C."/>
            <person name="Rhodes N."/>
            <person name="Thang M."/>
        </authorList>
    </citation>
    <scope>NUCLEOTIDE SEQUENCE</scope>
</reference>
<protein>
    <submittedName>
        <fullName evidence="4">Retrovirus-related Pol polyprotein from transposon TNT 1-94</fullName>
    </submittedName>
</protein>
<evidence type="ECO:0000256" key="1">
    <source>
        <dbReference type="SAM" id="Phobius"/>
    </source>
</evidence>
<evidence type="ECO:0000313" key="3">
    <source>
        <dbReference type="EMBL" id="CAL1131194.1"/>
    </source>
</evidence>
<feature type="transmembrane region" description="Helical" evidence="1">
    <location>
        <begin position="858"/>
        <end position="878"/>
    </location>
</feature>
<accession>A0A9P1BQY0</accession>
<name>A0A9P1BQY0_9DINO</name>
<dbReference type="EMBL" id="CAMXCT010000368">
    <property type="protein sequence ID" value="CAI3977819.1"/>
    <property type="molecule type" value="Genomic_DNA"/>
</dbReference>
<dbReference type="EMBL" id="CAMXCT020000368">
    <property type="protein sequence ID" value="CAL1131194.1"/>
    <property type="molecule type" value="Genomic_DNA"/>
</dbReference>
<reference evidence="3" key="2">
    <citation type="submission" date="2024-04" db="EMBL/GenBank/DDBJ databases">
        <authorList>
            <person name="Chen Y."/>
            <person name="Shah S."/>
            <person name="Dougan E. K."/>
            <person name="Thang M."/>
            <person name="Chan C."/>
        </authorList>
    </citation>
    <scope>NUCLEOTIDE SEQUENCE [LARGE SCALE GENOMIC DNA]</scope>
</reference>
<feature type="transmembrane region" description="Helical" evidence="1">
    <location>
        <begin position="1068"/>
        <end position="1089"/>
    </location>
</feature>
<dbReference type="SUPFAM" id="SSF55021">
    <property type="entry name" value="ACT-like"/>
    <property type="match status" value="1"/>
</dbReference>
<dbReference type="PANTHER" id="PTHR39199:SF1">
    <property type="entry name" value="BLR5128 PROTEIN"/>
    <property type="match status" value="1"/>
</dbReference>
<keyword evidence="1" id="KW-0472">Membrane</keyword>
<keyword evidence="5" id="KW-1185">Reference proteome</keyword>
<evidence type="ECO:0000313" key="5">
    <source>
        <dbReference type="Proteomes" id="UP001152797"/>
    </source>
</evidence>
<sequence length="1182" mass="128628">MPDATGPTVKEQKALRTEGLMQGCDDPIYLNVIGLCTENYILDKIYVVQQRCAIFMVFIKKVVLMVECKGMELWVSHLCRHLGKLLEEVAAEKLNYLYCRMVHRLGAESNSLGTSSSATSEVDKGGAPAATPVDVELHNGCPYVAHEFGAKLLTVLEQHQIQQELKKMTLKSILTRGAAGLGNNMSIEMAMLVKLKEVMPTLPEDLALKLVPDLSVLTDPNIGLNLPWNRRKRKRLMMAKNVIIHMYSGPDASYWERRLSNEHTEVLCVDLEASTPSNALDETTFAFLLSLCASKRVKALLGGPPCRTTSALRFQKDDGPPILRTEDHPYGLPSLTPQQAELVTNDSILWLRLMLMYILCEEVRPKEQAQTAFLCEQPQDPAEYRKKEDVDEHQYFSMWRTQEWKSFQEAYNAKLISFDQGLQLLKQSADGFAVKRLHVKDLKILLALFTPMMMSDLLVSLQLEMLPFNNGSNTTCRTTCRPVVIAATVYVLKVAVEHIAEFVIRKITLCLALMTLSSLVILKNNNLEMVNHLNNMLNEINNKRAMKLNMNKVFLQVLHKMNLILSKKNRPEDPEIRAAQVRSHGSRERVHAGAASAMSFLVGQTLLSEAEALEIKGEQDEADPLWIAAVVLMILGAIYAGKLAVQAGQCCMRRLQALRAVAEISSAAAADGVSVENALQRRAAEVSEAVGLTAAVAKALSDANLSANVVAAFHHDHIYVPAPAPRAVEVLKSLAEKRLCDVQGMASDDELWDALEEEDGVSLTGRCGARRNKKMAGKSRRTKFFAQRQQLPWPAPATALVACILFPCTVALRALQACISSGIISVVQTPLPPVTFPWIAWPILMMGALWFRHLEGAWFTSAAVTGRAIAAAALLGVLDGCSSSLDFFVVQGCGNTATRQGIVLAILRALDIPLAAGFSAVMIAYQAKLSYPATVTNAVLFSLPTAFGLASASILASFGEDLSVPTAFSTKSCGENLLFAAVAAAALCRAFRCAAGAFLLQRAGVENSVGGLFFVGGFSGFFGSMLVLPMMLGQSHLASFKAGNWSDVITPFPALPGLDNGELWSLDFAVMTGAVLFLGTADTVSRLAVLRHSDTLTAASLDAGLMPLATLMARACGASFGLGATLPTEALALVVLLFSFLVQHQLAWRNSEVSSLDSLTRAPVLLGRAVYGPEGRRKLRDV</sequence>
<dbReference type="Proteomes" id="UP001152797">
    <property type="component" value="Unassembled WGS sequence"/>
</dbReference>
<feature type="transmembrane region" description="Helical" evidence="1">
    <location>
        <begin position="937"/>
        <end position="958"/>
    </location>
</feature>
<keyword evidence="1" id="KW-0812">Transmembrane</keyword>
<comment type="caution">
    <text evidence="2">The sequence shown here is derived from an EMBL/GenBank/DDBJ whole genome shotgun (WGS) entry which is preliminary data.</text>
</comment>
<dbReference type="Gene3D" id="3.30.2130.10">
    <property type="entry name" value="VC0802-like"/>
    <property type="match status" value="1"/>
</dbReference>
<feature type="transmembrane region" description="Helical" evidence="1">
    <location>
        <begin position="1130"/>
        <end position="1148"/>
    </location>
</feature>
<dbReference type="InterPro" id="IPR045865">
    <property type="entry name" value="ACT-like_dom_sf"/>
</dbReference>
<feature type="transmembrane region" description="Helical" evidence="1">
    <location>
        <begin position="978"/>
        <end position="1000"/>
    </location>
</feature>
<dbReference type="OrthoDB" id="10064407at2759"/>
<dbReference type="AlphaFoldDB" id="A0A9P1BQY0"/>
<keyword evidence="1" id="KW-1133">Transmembrane helix</keyword>